<dbReference type="Pfam" id="PF21810">
    <property type="entry name" value="DUF6880"/>
    <property type="match status" value="1"/>
</dbReference>
<accession>A0ABV3N8U8</accession>
<name>A0ABV3N8U8_9ACTO</name>
<gene>
    <name evidence="1" type="ORF">V3M73_00700</name>
</gene>
<protein>
    <submittedName>
        <fullName evidence="1">Uncharacterized protein</fullName>
    </submittedName>
</protein>
<dbReference type="EMBL" id="JBAGNM010000001">
    <property type="protein sequence ID" value="MEW6953544.1"/>
    <property type="molecule type" value="Genomic_DNA"/>
</dbReference>
<proteinExistence type="predicted"/>
<dbReference type="InterPro" id="IPR049245">
    <property type="entry name" value="DUF6880"/>
</dbReference>
<sequence length="423" mass="47621">MSINSPLADLVLPYFRTNSHNLWQWSAANAHGESMFNGLDIIESAIAELNNSPRPTYSGAQIFDVIHRALNSSMRVLLRADDSSGIIGEAIQALLDLHARMAVFSTKTPKQLASWFIKFHDGDTSGFFFLDPVEYRESLGEAGMAIVREWVGQQRHAVEQARQHKPAHSFISAEYVVTHLEQRFAVLDKDIDAIIAAHVKDGKVAAWYRDAAKALAEIGEYDLAITWASKGAHEFHDWQGIECAQYLIQLIRQRHPEQLREVARDLTYTHLRADFAGLYVDITPTHAARDAREEMLAALAERPLERAKFMERYLDDPAATLDYLEVNNVDDQSLRERVADQLLPLDPLRAICVYIDGIADMLVRADTRKYAPAARALRALRRRAKGTGSAEASAAVEAFILGLRAQYKNRPSMIRTFDKHELS</sequence>
<dbReference type="RefSeq" id="WP_367245801.1">
    <property type="nucleotide sequence ID" value="NZ_JBAGNM010000001.1"/>
</dbReference>
<keyword evidence="2" id="KW-1185">Reference proteome</keyword>
<organism evidence="1 2">
    <name type="scientific">Trueperella pyogenes</name>
    <dbReference type="NCBI Taxonomy" id="1661"/>
    <lineage>
        <taxon>Bacteria</taxon>
        <taxon>Bacillati</taxon>
        <taxon>Actinomycetota</taxon>
        <taxon>Actinomycetes</taxon>
        <taxon>Actinomycetales</taxon>
        <taxon>Actinomycetaceae</taxon>
        <taxon>Trueperella</taxon>
    </lineage>
</organism>
<dbReference type="Proteomes" id="UP001555100">
    <property type="component" value="Unassembled WGS sequence"/>
</dbReference>
<evidence type="ECO:0000313" key="1">
    <source>
        <dbReference type="EMBL" id="MEW6953544.1"/>
    </source>
</evidence>
<comment type="caution">
    <text evidence="1">The sequence shown here is derived from an EMBL/GenBank/DDBJ whole genome shotgun (WGS) entry which is preliminary data.</text>
</comment>
<reference evidence="1 2" key="1">
    <citation type="submission" date="2024-01" db="EMBL/GenBank/DDBJ databases">
        <title>Genomic analysis and antimicrobial resistance profiles of Trueperella pyogenes isolated from domestic and wild animals.</title>
        <authorList>
            <person name="Magossi G."/>
            <person name="Gzyl K.E."/>
            <person name="Holman D.B."/>
            <person name="Amat S."/>
        </authorList>
    </citation>
    <scope>NUCLEOTIDE SEQUENCE [LARGE SCALE GENOMIC DNA]</scope>
    <source>
        <strain evidence="1 2">1494</strain>
    </source>
</reference>
<evidence type="ECO:0000313" key="2">
    <source>
        <dbReference type="Proteomes" id="UP001555100"/>
    </source>
</evidence>